<dbReference type="PANTHER" id="PTHR47403:SF6">
    <property type="entry name" value="N-ACETYLTRANSFERASE DOMAIN-CONTAINING PROTEIN"/>
    <property type="match status" value="1"/>
</dbReference>
<reference evidence="2 3" key="1">
    <citation type="journal article" date="2024" name="Int. J. Syst. Evol. Microbiol.">
        <title>Clostridium omnivorum sp. nov., isolated from anoxic soil under the treatment of reductive soil disinfestation.</title>
        <authorList>
            <person name="Ueki A."/>
            <person name="Tonouchi A."/>
            <person name="Kaku N."/>
            <person name="Honma S."/>
            <person name="Ueki K."/>
        </authorList>
    </citation>
    <scope>NUCLEOTIDE SEQUENCE [LARGE SCALE GENOMIC DNA]</scope>
    <source>
        <strain evidence="2 3">E14</strain>
    </source>
</reference>
<evidence type="ECO:0000313" key="3">
    <source>
        <dbReference type="Proteomes" id="UP001208567"/>
    </source>
</evidence>
<dbReference type="PROSITE" id="PS51186">
    <property type="entry name" value="GNAT"/>
    <property type="match status" value="1"/>
</dbReference>
<dbReference type="SUPFAM" id="SSF55729">
    <property type="entry name" value="Acyl-CoA N-acyltransferases (Nat)"/>
    <property type="match status" value="1"/>
</dbReference>
<dbReference type="Proteomes" id="UP001208567">
    <property type="component" value="Unassembled WGS sequence"/>
</dbReference>
<evidence type="ECO:0000313" key="2">
    <source>
        <dbReference type="EMBL" id="GLC31564.1"/>
    </source>
</evidence>
<keyword evidence="3" id="KW-1185">Reference proteome</keyword>
<dbReference type="EMBL" id="BRXR01000001">
    <property type="protein sequence ID" value="GLC31564.1"/>
    <property type="molecule type" value="Genomic_DNA"/>
</dbReference>
<proteinExistence type="predicted"/>
<dbReference type="Pfam" id="PF00583">
    <property type="entry name" value="Acetyltransf_1"/>
    <property type="match status" value="1"/>
</dbReference>
<sequence length="285" mass="33303">MIVFRKLTHEDYDDIVDISKNIWGGGDYLPMVFHKWVDDKGFFLGAVDSDKNKVVAVDKFSILPDGTGWLEGLRVHIDYRGQKIGRDIAEETLRIAKELLKEGRVNKLAFATHISNIESKTMMEKRNFVAKEAQILATRETQSLDSSLSLNNFKIEPWDISYEQFKHISYLKRRNGLLPLAFVFQEVTEELYEQIKEEEGFIKINGHPGIFKYKGEPNFVAVEDTFEGIDTFMNYSLLKYGNEVKEVYTPVLTDDIELIKKLKENNYTSWYQWQPDYLYYIYNGQ</sequence>
<dbReference type="InterPro" id="IPR000182">
    <property type="entry name" value="GNAT_dom"/>
</dbReference>
<dbReference type="CDD" id="cd04301">
    <property type="entry name" value="NAT_SF"/>
    <property type="match status" value="1"/>
</dbReference>
<evidence type="ECO:0000259" key="1">
    <source>
        <dbReference type="PROSITE" id="PS51186"/>
    </source>
</evidence>
<dbReference type="InterPro" id="IPR016181">
    <property type="entry name" value="Acyl_CoA_acyltransferase"/>
</dbReference>
<protein>
    <submittedName>
        <fullName evidence="2">GNAT family acetyltransferase</fullName>
    </submittedName>
</protein>
<organism evidence="2 3">
    <name type="scientific">Clostridium omnivorum</name>
    <dbReference type="NCBI Taxonomy" id="1604902"/>
    <lineage>
        <taxon>Bacteria</taxon>
        <taxon>Bacillati</taxon>
        <taxon>Bacillota</taxon>
        <taxon>Clostridia</taxon>
        <taxon>Eubacteriales</taxon>
        <taxon>Clostridiaceae</taxon>
        <taxon>Clostridium</taxon>
    </lineage>
</organism>
<comment type="caution">
    <text evidence="2">The sequence shown here is derived from an EMBL/GenBank/DDBJ whole genome shotgun (WGS) entry which is preliminary data.</text>
</comment>
<dbReference type="RefSeq" id="WP_264850899.1">
    <property type="nucleotide sequence ID" value="NZ_BRXR01000001.1"/>
</dbReference>
<gene>
    <name evidence="2" type="ORF">bsdE14_29740</name>
</gene>
<dbReference type="Gene3D" id="3.40.630.30">
    <property type="match status" value="1"/>
</dbReference>
<feature type="domain" description="N-acetyltransferase" evidence="1">
    <location>
        <begin position="2"/>
        <end position="175"/>
    </location>
</feature>
<dbReference type="PANTHER" id="PTHR47403">
    <property type="entry name" value="LOC100145250 PROTEIN"/>
    <property type="match status" value="1"/>
</dbReference>
<accession>A0ABQ5N8P4</accession>
<name>A0ABQ5N8P4_9CLOT</name>